<evidence type="ECO:0000256" key="1">
    <source>
        <dbReference type="SAM" id="MobiDB-lite"/>
    </source>
</evidence>
<dbReference type="EMBL" id="UINC01064915">
    <property type="protein sequence ID" value="SVB94039.1"/>
    <property type="molecule type" value="Genomic_DNA"/>
</dbReference>
<evidence type="ECO:0000313" key="2">
    <source>
        <dbReference type="EMBL" id="SVB94039.1"/>
    </source>
</evidence>
<sequence>MSSAAEETRFWPRVGLYVTRASAAEFIERMGGSGHTLDEDLEEFVSPSIPDPTLLAKEVDTLFKEPYVSHDLSQENMAILNLMQFESDKKKFILERKGEGMTLDEAKDAYKTALHQTVFDSLPEETQERVRKQIEERASEEE</sequence>
<proteinExistence type="predicted"/>
<dbReference type="AlphaFoldDB" id="A0A382I415"/>
<accession>A0A382I415</accession>
<name>A0A382I415_9ZZZZ</name>
<feature type="region of interest" description="Disordered" evidence="1">
    <location>
        <begin position="121"/>
        <end position="142"/>
    </location>
</feature>
<reference evidence="2" key="1">
    <citation type="submission" date="2018-05" db="EMBL/GenBank/DDBJ databases">
        <authorList>
            <person name="Lanie J.A."/>
            <person name="Ng W.-L."/>
            <person name="Kazmierczak K.M."/>
            <person name="Andrzejewski T.M."/>
            <person name="Davidsen T.M."/>
            <person name="Wayne K.J."/>
            <person name="Tettelin H."/>
            <person name="Glass J.I."/>
            <person name="Rusch D."/>
            <person name="Podicherti R."/>
            <person name="Tsui H.-C.T."/>
            <person name="Winkler M.E."/>
        </authorList>
    </citation>
    <scope>NUCLEOTIDE SEQUENCE</scope>
</reference>
<gene>
    <name evidence="2" type="ORF">METZ01_LOCUS246893</name>
</gene>
<protein>
    <submittedName>
        <fullName evidence="2">Uncharacterized protein</fullName>
    </submittedName>
</protein>
<organism evidence="2">
    <name type="scientific">marine metagenome</name>
    <dbReference type="NCBI Taxonomy" id="408172"/>
    <lineage>
        <taxon>unclassified sequences</taxon>
        <taxon>metagenomes</taxon>
        <taxon>ecological metagenomes</taxon>
    </lineage>
</organism>
<feature type="compositionally biased region" description="Basic and acidic residues" evidence="1">
    <location>
        <begin position="126"/>
        <end position="142"/>
    </location>
</feature>